<dbReference type="VEuPathDB" id="FungiDB:YALI1_C19105g"/>
<feature type="compositionally biased region" description="Polar residues" evidence="1">
    <location>
        <begin position="77"/>
        <end position="88"/>
    </location>
</feature>
<evidence type="ECO:0000256" key="2">
    <source>
        <dbReference type="SAM" id="SignalP"/>
    </source>
</evidence>
<dbReference type="EMBL" id="CP017555">
    <property type="protein sequence ID" value="AOW02826.1"/>
    <property type="molecule type" value="Genomic_DNA"/>
</dbReference>
<dbReference type="Proteomes" id="UP000182444">
    <property type="component" value="Chromosome 1C"/>
</dbReference>
<name>A0A1D8NB20_YARLL</name>
<feature type="chain" id="PRO_5009110416" description="Secreted protein" evidence="2">
    <location>
        <begin position="22"/>
        <end position="168"/>
    </location>
</feature>
<evidence type="ECO:0000313" key="4">
    <source>
        <dbReference type="Proteomes" id="UP000182444"/>
    </source>
</evidence>
<reference evidence="3 4" key="1">
    <citation type="journal article" date="2016" name="PLoS ONE">
        <title>Sequence Assembly of Yarrowia lipolytica Strain W29/CLIB89 Shows Transposable Element Diversity.</title>
        <authorList>
            <person name="Magnan C."/>
            <person name="Yu J."/>
            <person name="Chang I."/>
            <person name="Jahn E."/>
            <person name="Kanomata Y."/>
            <person name="Wu J."/>
            <person name="Zeller M."/>
            <person name="Oakes M."/>
            <person name="Baldi P."/>
            <person name="Sandmeyer S."/>
        </authorList>
    </citation>
    <scope>NUCLEOTIDE SEQUENCE [LARGE SCALE GENOMIC DNA]</scope>
    <source>
        <strain evidence="4">CLIB89(W29)</strain>
    </source>
</reference>
<accession>A0A1D8NB20</accession>
<feature type="region of interest" description="Disordered" evidence="1">
    <location>
        <begin position="55"/>
        <end position="88"/>
    </location>
</feature>
<dbReference type="GeneID" id="94583006"/>
<gene>
    <name evidence="3" type="ORF">YALI1_C19105g</name>
</gene>
<organism evidence="3 4">
    <name type="scientific">Yarrowia lipolytica</name>
    <name type="common">Candida lipolytica</name>
    <dbReference type="NCBI Taxonomy" id="4952"/>
    <lineage>
        <taxon>Eukaryota</taxon>
        <taxon>Fungi</taxon>
        <taxon>Dikarya</taxon>
        <taxon>Ascomycota</taxon>
        <taxon>Saccharomycotina</taxon>
        <taxon>Dipodascomycetes</taxon>
        <taxon>Dipodascales</taxon>
        <taxon>Dipodascales incertae sedis</taxon>
        <taxon>Yarrowia</taxon>
    </lineage>
</organism>
<evidence type="ECO:0008006" key="5">
    <source>
        <dbReference type="Google" id="ProtNLM"/>
    </source>
</evidence>
<sequence length="168" mass="18801">MAVSPARTVLLVFLVPASVSASVLSVCHHDPCRGRCSPRRIQLSHETAAIVRSTDLQTRARRRATDRQVGPCHVQKPPSNLVESNGPTQLNRTQLNRTQLKSTELSWKNSTQSNSVFELNSSLSLDSSGSFSRRLCVCVWWLPPGYYFAHVFQNRSADLEIKGVIDRR</sequence>
<keyword evidence="2" id="KW-0732">Signal</keyword>
<dbReference type="AlphaFoldDB" id="A0A1D8NB20"/>
<dbReference type="RefSeq" id="XP_068138473.1">
    <property type="nucleotide sequence ID" value="XM_068282372.1"/>
</dbReference>
<proteinExistence type="predicted"/>
<evidence type="ECO:0000256" key="1">
    <source>
        <dbReference type="SAM" id="MobiDB-lite"/>
    </source>
</evidence>
<protein>
    <recommendedName>
        <fullName evidence="5">Secreted protein</fullName>
    </recommendedName>
</protein>
<evidence type="ECO:0000313" key="3">
    <source>
        <dbReference type="EMBL" id="AOW02826.1"/>
    </source>
</evidence>
<feature type="signal peptide" evidence="2">
    <location>
        <begin position="1"/>
        <end position="21"/>
    </location>
</feature>